<dbReference type="Gene3D" id="2.30.30.110">
    <property type="match status" value="1"/>
</dbReference>
<proteinExistence type="inferred from homology"/>
<dbReference type="AlphaFoldDB" id="A0A916Y1C4"/>
<dbReference type="SUPFAM" id="SSF50118">
    <property type="entry name" value="Cell growth inhibitor/plasmid maintenance toxic component"/>
    <property type="match status" value="1"/>
</dbReference>
<keyword evidence="5" id="KW-1185">Reference proteome</keyword>
<evidence type="ECO:0000256" key="3">
    <source>
        <dbReference type="SAM" id="MobiDB-lite"/>
    </source>
</evidence>
<dbReference type="Pfam" id="PF02452">
    <property type="entry name" value="PemK_toxin"/>
    <property type="match status" value="1"/>
</dbReference>
<dbReference type="Proteomes" id="UP000633205">
    <property type="component" value="Unassembled WGS sequence"/>
</dbReference>
<evidence type="ECO:0008006" key="6">
    <source>
        <dbReference type="Google" id="ProtNLM"/>
    </source>
</evidence>
<dbReference type="GO" id="GO:0003677">
    <property type="term" value="F:DNA binding"/>
    <property type="evidence" value="ECO:0007669"/>
    <property type="project" value="InterPro"/>
</dbReference>
<dbReference type="PANTHER" id="PTHR33988">
    <property type="entry name" value="ENDORIBONUCLEASE MAZF-RELATED"/>
    <property type="match status" value="1"/>
</dbReference>
<evidence type="ECO:0000256" key="2">
    <source>
        <dbReference type="ARBA" id="ARBA00022649"/>
    </source>
</evidence>
<evidence type="ECO:0000313" key="4">
    <source>
        <dbReference type="EMBL" id="GGD26036.1"/>
    </source>
</evidence>
<dbReference type="EMBL" id="BMHO01000001">
    <property type="protein sequence ID" value="GGD26036.1"/>
    <property type="molecule type" value="Genomic_DNA"/>
</dbReference>
<sequence>MSNDARHASIAQTGHGVITVVPLTSNADHVLACQTLVHPAPSNGLARPSKAQAEQIRSSSPQRVLRKLGSVSRETMAAIDEALRVHLMS</sequence>
<dbReference type="InterPro" id="IPR003477">
    <property type="entry name" value="PemK-like"/>
</dbReference>
<organism evidence="4 5">
    <name type="scientific">Microbacterium faecale</name>
    <dbReference type="NCBI Taxonomy" id="1804630"/>
    <lineage>
        <taxon>Bacteria</taxon>
        <taxon>Bacillati</taxon>
        <taxon>Actinomycetota</taxon>
        <taxon>Actinomycetes</taxon>
        <taxon>Micrococcales</taxon>
        <taxon>Microbacteriaceae</taxon>
        <taxon>Microbacterium</taxon>
    </lineage>
</organism>
<comment type="similarity">
    <text evidence="1">Belongs to the PemK/MazF family.</text>
</comment>
<dbReference type="GO" id="GO:0016075">
    <property type="term" value="P:rRNA catabolic process"/>
    <property type="evidence" value="ECO:0007669"/>
    <property type="project" value="TreeGrafter"/>
</dbReference>
<keyword evidence="2" id="KW-1277">Toxin-antitoxin system</keyword>
<evidence type="ECO:0000256" key="1">
    <source>
        <dbReference type="ARBA" id="ARBA00007521"/>
    </source>
</evidence>
<feature type="region of interest" description="Disordered" evidence="3">
    <location>
        <begin position="41"/>
        <end position="68"/>
    </location>
</feature>
<dbReference type="InterPro" id="IPR011067">
    <property type="entry name" value="Plasmid_toxin/cell-grow_inhib"/>
</dbReference>
<dbReference type="RefSeq" id="WP_373285078.1">
    <property type="nucleotide sequence ID" value="NZ_BMHO01000001.1"/>
</dbReference>
<gene>
    <name evidence="4" type="ORF">GCM10010915_02600</name>
</gene>
<protein>
    <recommendedName>
        <fullName evidence="6">Type II toxin-antitoxin system PemK/MazF family toxin</fullName>
    </recommendedName>
</protein>
<reference evidence="4" key="1">
    <citation type="journal article" date="2014" name="Int. J. Syst. Evol. Microbiol.">
        <title>Complete genome sequence of Corynebacterium casei LMG S-19264T (=DSM 44701T), isolated from a smear-ripened cheese.</title>
        <authorList>
            <consortium name="US DOE Joint Genome Institute (JGI-PGF)"/>
            <person name="Walter F."/>
            <person name="Albersmeier A."/>
            <person name="Kalinowski J."/>
            <person name="Ruckert C."/>
        </authorList>
    </citation>
    <scope>NUCLEOTIDE SEQUENCE</scope>
    <source>
        <strain evidence="4">CGMCC 1.15152</strain>
    </source>
</reference>
<dbReference type="PANTHER" id="PTHR33988:SF1">
    <property type="entry name" value="ENDORIBONUCLEASE MAZF7-RELATED"/>
    <property type="match status" value="1"/>
</dbReference>
<name>A0A916Y1C4_9MICO</name>
<reference evidence="4" key="2">
    <citation type="submission" date="2020-09" db="EMBL/GenBank/DDBJ databases">
        <authorList>
            <person name="Sun Q."/>
            <person name="Zhou Y."/>
        </authorList>
    </citation>
    <scope>NUCLEOTIDE SEQUENCE</scope>
    <source>
        <strain evidence="4">CGMCC 1.15152</strain>
    </source>
</reference>
<comment type="caution">
    <text evidence="4">The sequence shown here is derived from an EMBL/GenBank/DDBJ whole genome shotgun (WGS) entry which is preliminary data.</text>
</comment>
<evidence type="ECO:0000313" key="5">
    <source>
        <dbReference type="Proteomes" id="UP000633205"/>
    </source>
</evidence>
<dbReference type="GO" id="GO:0004521">
    <property type="term" value="F:RNA endonuclease activity"/>
    <property type="evidence" value="ECO:0007669"/>
    <property type="project" value="TreeGrafter"/>
</dbReference>
<dbReference type="GO" id="GO:0006402">
    <property type="term" value="P:mRNA catabolic process"/>
    <property type="evidence" value="ECO:0007669"/>
    <property type="project" value="TreeGrafter"/>
</dbReference>
<accession>A0A916Y1C4</accession>